<dbReference type="Gramene" id="OMO90251">
    <property type="protein sequence ID" value="OMO90251"/>
    <property type="gene ID" value="CCACVL1_07450"/>
</dbReference>
<evidence type="ECO:0000256" key="1">
    <source>
        <dbReference type="SAM" id="MobiDB-lite"/>
    </source>
</evidence>
<evidence type="ECO:0000313" key="4">
    <source>
        <dbReference type="Proteomes" id="UP000188268"/>
    </source>
</evidence>
<keyword evidence="2" id="KW-0472">Membrane</keyword>
<feature type="region of interest" description="Disordered" evidence="1">
    <location>
        <begin position="224"/>
        <end position="268"/>
    </location>
</feature>
<dbReference type="Proteomes" id="UP000188268">
    <property type="component" value="Unassembled WGS sequence"/>
</dbReference>
<feature type="transmembrane region" description="Helical" evidence="2">
    <location>
        <begin position="317"/>
        <end position="336"/>
    </location>
</feature>
<comment type="caution">
    <text evidence="3">The sequence shown here is derived from an EMBL/GenBank/DDBJ whole genome shotgun (WGS) entry which is preliminary data.</text>
</comment>
<keyword evidence="2" id="KW-0812">Transmembrane</keyword>
<proteinExistence type="predicted"/>
<dbReference type="EMBL" id="AWWV01008483">
    <property type="protein sequence ID" value="OMO90251.1"/>
    <property type="molecule type" value="Genomic_DNA"/>
</dbReference>
<feature type="region of interest" description="Disordered" evidence="1">
    <location>
        <begin position="1"/>
        <end position="81"/>
    </location>
</feature>
<evidence type="ECO:0000256" key="2">
    <source>
        <dbReference type="SAM" id="Phobius"/>
    </source>
</evidence>
<feature type="compositionally biased region" description="Low complexity" evidence="1">
    <location>
        <begin position="47"/>
        <end position="71"/>
    </location>
</feature>
<sequence>MGRIETECEVPYPPPVQPQPQPQPQGHAYNYPPPYSPQPQPQPQPQPAAVIYPQPQNNNVVQNIPPQYQQNGPNVGALQSNGAATGSMPVQYFNNMPMASPAPTKVAPTGSWTTGLFDCMEDPTNALITALFPCVTFGQIADVLDNGHTTCATSGIIYAVAPCLVSRPYRTKLRQRFGLVEAPAADWIVHTIFEPCALCQEFRELNNRGIDPTLAIYTRSSMDFEKDESPFPTPSAPPCPPSQQPSQSTVKTILKPSNPPINPDHSHQSPVPWSTGLCDCCNDCHSCCLTCWCPCITFGRIAEIVDRGSTSCGVSGTLYMLIMCVTGCACMYSCFYRSKLRGQYFLRESPCTDCCVHCCCQHCALCQEYRELKSRGFDISIGWHGNMERNKRMAASIKKPPSIEGGMLR</sequence>
<dbReference type="OMA" id="CPCIMSC"/>
<dbReference type="InterPro" id="IPR006461">
    <property type="entry name" value="PLAC_motif_containing"/>
</dbReference>
<feature type="compositionally biased region" description="Pro residues" evidence="1">
    <location>
        <begin position="11"/>
        <end position="23"/>
    </location>
</feature>
<evidence type="ECO:0000313" key="3">
    <source>
        <dbReference type="EMBL" id="OMO90251.1"/>
    </source>
</evidence>
<gene>
    <name evidence="3" type="ORF">CCACVL1_07450</name>
</gene>
<feature type="compositionally biased region" description="Pro residues" evidence="1">
    <location>
        <begin position="231"/>
        <end position="243"/>
    </location>
</feature>
<reference evidence="3 4" key="1">
    <citation type="submission" date="2013-09" db="EMBL/GenBank/DDBJ databases">
        <title>Corchorus capsularis genome sequencing.</title>
        <authorList>
            <person name="Alam M."/>
            <person name="Haque M.S."/>
            <person name="Islam M.S."/>
            <person name="Emdad E.M."/>
            <person name="Islam M.M."/>
            <person name="Ahmed B."/>
            <person name="Halim A."/>
            <person name="Hossen Q.M.M."/>
            <person name="Hossain M.Z."/>
            <person name="Ahmed R."/>
            <person name="Khan M.M."/>
            <person name="Islam R."/>
            <person name="Rashid M.M."/>
            <person name="Khan S.A."/>
            <person name="Rahman M.S."/>
            <person name="Alam M."/>
        </authorList>
    </citation>
    <scope>NUCLEOTIDE SEQUENCE [LARGE SCALE GENOMIC DNA]</scope>
    <source>
        <strain evidence="4">cv. CVL-1</strain>
        <tissue evidence="3">Whole seedling</tissue>
    </source>
</reference>
<dbReference type="OrthoDB" id="1045822at2759"/>
<dbReference type="AlphaFoldDB" id="A0A1R3J5Z9"/>
<keyword evidence="2" id="KW-1133">Transmembrane helix</keyword>
<dbReference type="Pfam" id="PF04749">
    <property type="entry name" value="PLAC8"/>
    <property type="match status" value="2"/>
</dbReference>
<feature type="compositionally biased region" description="Pro residues" evidence="1">
    <location>
        <begin position="31"/>
        <end position="46"/>
    </location>
</feature>
<dbReference type="NCBIfam" id="TIGR01571">
    <property type="entry name" value="A_thal_Cys_rich"/>
    <property type="match status" value="2"/>
</dbReference>
<name>A0A1R3J5Z9_COCAP</name>
<keyword evidence="4" id="KW-1185">Reference proteome</keyword>
<accession>A0A1R3J5Z9</accession>
<dbReference type="STRING" id="210143.A0A1R3J5Z9"/>
<evidence type="ECO:0008006" key="5">
    <source>
        <dbReference type="Google" id="ProtNLM"/>
    </source>
</evidence>
<dbReference type="PANTHER" id="PTHR15907">
    <property type="entry name" value="DUF614 FAMILY PROTEIN-RELATED"/>
    <property type="match status" value="1"/>
</dbReference>
<organism evidence="3 4">
    <name type="scientific">Corchorus capsularis</name>
    <name type="common">Jute</name>
    <dbReference type="NCBI Taxonomy" id="210143"/>
    <lineage>
        <taxon>Eukaryota</taxon>
        <taxon>Viridiplantae</taxon>
        <taxon>Streptophyta</taxon>
        <taxon>Embryophyta</taxon>
        <taxon>Tracheophyta</taxon>
        <taxon>Spermatophyta</taxon>
        <taxon>Magnoliopsida</taxon>
        <taxon>eudicotyledons</taxon>
        <taxon>Gunneridae</taxon>
        <taxon>Pentapetalae</taxon>
        <taxon>rosids</taxon>
        <taxon>malvids</taxon>
        <taxon>Malvales</taxon>
        <taxon>Malvaceae</taxon>
        <taxon>Grewioideae</taxon>
        <taxon>Apeibeae</taxon>
        <taxon>Corchorus</taxon>
    </lineage>
</organism>
<protein>
    <recommendedName>
        <fullName evidence="5">PLAC8 motif-containing protein</fullName>
    </recommendedName>
</protein>